<dbReference type="AlphaFoldDB" id="A0A9N8WEV5"/>
<reference evidence="1" key="1">
    <citation type="submission" date="2021-06" db="EMBL/GenBank/DDBJ databases">
        <authorList>
            <person name="Kallberg Y."/>
            <person name="Tangrot J."/>
            <person name="Rosling A."/>
        </authorList>
    </citation>
    <scope>NUCLEOTIDE SEQUENCE</scope>
    <source>
        <strain evidence="1">UK204</strain>
    </source>
</reference>
<accession>A0A9N8WEV5</accession>
<feature type="non-terminal residue" evidence="1">
    <location>
        <position position="1"/>
    </location>
</feature>
<dbReference type="Proteomes" id="UP000789570">
    <property type="component" value="Unassembled WGS sequence"/>
</dbReference>
<sequence>SAFLIRETLSSSEIDNEEDSISIVHLRTIGNIKSRDNYYEFTSNIILDILTSSYYPFYRKALARIPVINSPRDFLKEALDLLIYSRRTLYTLLRMAASYPTYKVFRETRTLKKSEKKCDIWVCNNYEYGIECKVNKVFDNDIMSAANQAIGYIEGRQKVCCMLVFNFVSFDSKHHEYQFTFPNVVKPRDEIFFEMVHILYSQATRSAKVLRNCMVEEISFASN</sequence>
<gene>
    <name evidence="1" type="ORF">FCALED_LOCUS3026</name>
</gene>
<keyword evidence="2" id="KW-1185">Reference proteome</keyword>
<evidence type="ECO:0000313" key="2">
    <source>
        <dbReference type="Proteomes" id="UP000789570"/>
    </source>
</evidence>
<protein>
    <submittedName>
        <fullName evidence="1">7629_t:CDS:1</fullName>
    </submittedName>
</protein>
<proteinExistence type="predicted"/>
<name>A0A9N8WEV5_9GLOM</name>
<organism evidence="1 2">
    <name type="scientific">Funneliformis caledonium</name>
    <dbReference type="NCBI Taxonomy" id="1117310"/>
    <lineage>
        <taxon>Eukaryota</taxon>
        <taxon>Fungi</taxon>
        <taxon>Fungi incertae sedis</taxon>
        <taxon>Mucoromycota</taxon>
        <taxon>Glomeromycotina</taxon>
        <taxon>Glomeromycetes</taxon>
        <taxon>Glomerales</taxon>
        <taxon>Glomeraceae</taxon>
        <taxon>Funneliformis</taxon>
    </lineage>
</organism>
<dbReference type="EMBL" id="CAJVPQ010000505">
    <property type="protein sequence ID" value="CAG8487401.1"/>
    <property type="molecule type" value="Genomic_DNA"/>
</dbReference>
<dbReference type="OrthoDB" id="2110003at2759"/>
<evidence type="ECO:0000313" key="1">
    <source>
        <dbReference type="EMBL" id="CAG8487401.1"/>
    </source>
</evidence>
<comment type="caution">
    <text evidence="1">The sequence shown here is derived from an EMBL/GenBank/DDBJ whole genome shotgun (WGS) entry which is preliminary data.</text>
</comment>